<evidence type="ECO:0000256" key="4">
    <source>
        <dbReference type="SAM" id="SignalP"/>
    </source>
</evidence>
<dbReference type="Ensembl" id="ENSSLUT00000016798.1">
    <property type="protein sequence ID" value="ENSSLUP00000016272.1"/>
    <property type="gene ID" value="ENSSLUG00000007648.1"/>
</dbReference>
<dbReference type="InterPro" id="IPR050504">
    <property type="entry name" value="IgSF_BTN/MOG"/>
</dbReference>
<evidence type="ECO:0000313" key="6">
    <source>
        <dbReference type="Ensembl" id="ENSSLUP00000016272.1"/>
    </source>
</evidence>
<dbReference type="GO" id="GO:0009897">
    <property type="term" value="C:external side of plasma membrane"/>
    <property type="evidence" value="ECO:0007669"/>
    <property type="project" value="TreeGrafter"/>
</dbReference>
<dbReference type="SMART" id="SM00409">
    <property type="entry name" value="IG"/>
    <property type="match status" value="2"/>
</dbReference>
<comment type="subcellular location">
    <subcellularLocation>
        <location evidence="1">Membrane</location>
    </subcellularLocation>
</comment>
<dbReference type="InterPro" id="IPR003598">
    <property type="entry name" value="Ig_sub2"/>
</dbReference>
<keyword evidence="7" id="KW-1185">Reference proteome</keyword>
<dbReference type="GeneTree" id="ENSGT01010000228626"/>
<dbReference type="Proteomes" id="UP000694568">
    <property type="component" value="Unplaced"/>
</dbReference>
<feature type="signal peptide" evidence="4">
    <location>
        <begin position="1"/>
        <end position="16"/>
    </location>
</feature>
<dbReference type="Gene3D" id="2.60.40.10">
    <property type="entry name" value="Immunoglobulins"/>
    <property type="match status" value="2"/>
</dbReference>
<accession>A0A8C9XWU9</accession>
<reference evidence="6" key="1">
    <citation type="submission" date="2025-08" db="UniProtKB">
        <authorList>
            <consortium name="Ensembl"/>
        </authorList>
    </citation>
    <scope>IDENTIFICATION</scope>
</reference>
<dbReference type="InterPro" id="IPR007110">
    <property type="entry name" value="Ig-like_dom"/>
</dbReference>
<dbReference type="PANTHER" id="PTHR24100">
    <property type="entry name" value="BUTYROPHILIN"/>
    <property type="match status" value="1"/>
</dbReference>
<dbReference type="InterPro" id="IPR013106">
    <property type="entry name" value="Ig_V-set"/>
</dbReference>
<proteinExistence type="predicted"/>
<keyword evidence="3" id="KW-0393">Immunoglobulin domain</keyword>
<dbReference type="GO" id="GO:0001817">
    <property type="term" value="P:regulation of cytokine production"/>
    <property type="evidence" value="ECO:0007669"/>
    <property type="project" value="TreeGrafter"/>
</dbReference>
<keyword evidence="4" id="KW-0732">Signal</keyword>
<dbReference type="Pfam" id="PF07686">
    <property type="entry name" value="V-set"/>
    <property type="match status" value="2"/>
</dbReference>
<name>A0A8C9XWU9_SANLU</name>
<evidence type="ECO:0000313" key="7">
    <source>
        <dbReference type="Proteomes" id="UP000694568"/>
    </source>
</evidence>
<reference evidence="6" key="2">
    <citation type="submission" date="2025-09" db="UniProtKB">
        <authorList>
            <consortium name="Ensembl"/>
        </authorList>
    </citation>
    <scope>IDENTIFICATION</scope>
</reference>
<dbReference type="SUPFAM" id="SSF48726">
    <property type="entry name" value="Immunoglobulin"/>
    <property type="match status" value="2"/>
</dbReference>
<organism evidence="6 7">
    <name type="scientific">Sander lucioperca</name>
    <name type="common">Pike-perch</name>
    <name type="synonym">Perca lucioperca</name>
    <dbReference type="NCBI Taxonomy" id="283035"/>
    <lineage>
        <taxon>Eukaryota</taxon>
        <taxon>Metazoa</taxon>
        <taxon>Chordata</taxon>
        <taxon>Craniata</taxon>
        <taxon>Vertebrata</taxon>
        <taxon>Euteleostomi</taxon>
        <taxon>Actinopterygii</taxon>
        <taxon>Neopterygii</taxon>
        <taxon>Teleostei</taxon>
        <taxon>Neoteleostei</taxon>
        <taxon>Acanthomorphata</taxon>
        <taxon>Eupercaria</taxon>
        <taxon>Perciformes</taxon>
        <taxon>Percoidei</taxon>
        <taxon>Percidae</taxon>
        <taxon>Luciopercinae</taxon>
        <taxon>Sander</taxon>
    </lineage>
</organism>
<feature type="domain" description="Ig-like" evidence="5">
    <location>
        <begin position="135"/>
        <end position="238"/>
    </location>
</feature>
<feature type="chain" id="PRO_5034506207" description="Ig-like domain-containing protein" evidence="4">
    <location>
        <begin position="17"/>
        <end position="257"/>
    </location>
</feature>
<dbReference type="PROSITE" id="PS50835">
    <property type="entry name" value="IG_LIKE"/>
    <property type="match status" value="2"/>
</dbReference>
<keyword evidence="2" id="KW-0472">Membrane</keyword>
<dbReference type="SMART" id="SM00408">
    <property type="entry name" value="IGc2"/>
    <property type="match status" value="2"/>
</dbReference>
<sequence>MAPFLLLLILLTEAASDLIEVTVQPGDDAILPCQAAGSSIRAAEWTRPDLEPEYVLFYRDGHQDTTYQHPSFKDRVELVDRDLKDGDVSLILKNVSSIDNGTYECRVEPAASRRRKRSIIDSEPIRIIRLQVTEPDMIVVTVHPGDDVILPCQADDSSISVVKWRRADLTPYNILYCSDGHLDPTYQHSDFKDRVELVDRDLKDGNVSLILKYVSSIDNGTYECGVEPAGIINSEPIRTVRLQVPDPGEVVSLREFF</sequence>
<dbReference type="InterPro" id="IPR003599">
    <property type="entry name" value="Ig_sub"/>
</dbReference>
<dbReference type="GO" id="GO:0050852">
    <property type="term" value="P:T cell receptor signaling pathway"/>
    <property type="evidence" value="ECO:0007669"/>
    <property type="project" value="TreeGrafter"/>
</dbReference>
<evidence type="ECO:0000256" key="3">
    <source>
        <dbReference type="ARBA" id="ARBA00023319"/>
    </source>
</evidence>
<evidence type="ECO:0000259" key="5">
    <source>
        <dbReference type="PROSITE" id="PS50835"/>
    </source>
</evidence>
<dbReference type="InterPro" id="IPR013783">
    <property type="entry name" value="Ig-like_fold"/>
</dbReference>
<dbReference type="InterPro" id="IPR036179">
    <property type="entry name" value="Ig-like_dom_sf"/>
</dbReference>
<protein>
    <recommendedName>
        <fullName evidence="5">Ig-like domain-containing protein</fullName>
    </recommendedName>
</protein>
<dbReference type="PANTHER" id="PTHR24100:SF151">
    <property type="entry name" value="ICOS LIGAND"/>
    <property type="match status" value="1"/>
</dbReference>
<dbReference type="AlphaFoldDB" id="A0A8C9XWU9"/>
<dbReference type="GO" id="GO:0005102">
    <property type="term" value="F:signaling receptor binding"/>
    <property type="evidence" value="ECO:0007669"/>
    <property type="project" value="TreeGrafter"/>
</dbReference>
<feature type="domain" description="Ig-like" evidence="5">
    <location>
        <begin position="3"/>
        <end position="120"/>
    </location>
</feature>
<evidence type="ECO:0000256" key="1">
    <source>
        <dbReference type="ARBA" id="ARBA00004370"/>
    </source>
</evidence>
<dbReference type="SMART" id="SM00406">
    <property type="entry name" value="IGv"/>
    <property type="match status" value="2"/>
</dbReference>
<evidence type="ECO:0000256" key="2">
    <source>
        <dbReference type="ARBA" id="ARBA00023136"/>
    </source>
</evidence>